<dbReference type="GO" id="GO:0016020">
    <property type="term" value="C:membrane"/>
    <property type="evidence" value="ECO:0007669"/>
    <property type="project" value="UniProtKB-SubCell"/>
</dbReference>
<comment type="caution">
    <text evidence="6">The sequence shown here is derived from an EMBL/GenBank/DDBJ whole genome shotgun (WGS) entry which is preliminary data.</text>
</comment>
<evidence type="ECO:0000256" key="3">
    <source>
        <dbReference type="ARBA" id="ARBA00022989"/>
    </source>
</evidence>
<dbReference type="EMBL" id="JABEQP010000011">
    <property type="protein sequence ID" value="MBB2198739.1"/>
    <property type="molecule type" value="Genomic_DNA"/>
</dbReference>
<dbReference type="InterPro" id="IPR007792">
    <property type="entry name" value="T4SS_VirB3/TrbD/AvhB"/>
</dbReference>
<comment type="subcellular location">
    <subcellularLocation>
        <location evidence="1">Membrane</location>
    </subcellularLocation>
</comment>
<evidence type="ECO:0000256" key="2">
    <source>
        <dbReference type="ARBA" id="ARBA00022692"/>
    </source>
</evidence>
<gene>
    <name evidence="6" type="ORF">HLH44_14955</name>
</gene>
<proteinExistence type="predicted"/>
<keyword evidence="4 5" id="KW-0472">Membrane</keyword>
<evidence type="ECO:0000256" key="5">
    <source>
        <dbReference type="SAM" id="Phobius"/>
    </source>
</evidence>
<feature type="transmembrane region" description="Helical" evidence="5">
    <location>
        <begin position="47"/>
        <end position="66"/>
    </location>
</feature>
<dbReference type="Proteomes" id="UP000530320">
    <property type="component" value="Unassembled WGS sequence"/>
</dbReference>
<evidence type="ECO:0000313" key="7">
    <source>
        <dbReference type="Proteomes" id="UP000530320"/>
    </source>
</evidence>
<keyword evidence="3 5" id="KW-1133">Transmembrane helix</keyword>
<dbReference type="AlphaFoldDB" id="A0A7W4K1M0"/>
<evidence type="ECO:0000313" key="6">
    <source>
        <dbReference type="EMBL" id="MBB2198739.1"/>
    </source>
</evidence>
<name>A0A7W4K1M0_9PROT</name>
<dbReference type="PIRSF" id="PIRSF017854">
    <property type="entry name" value="T4SS_TrbD"/>
    <property type="match status" value="1"/>
</dbReference>
<dbReference type="Pfam" id="PF05101">
    <property type="entry name" value="VirB3"/>
    <property type="match status" value="1"/>
</dbReference>
<protein>
    <submittedName>
        <fullName evidence="6">Conjugal transfer protein</fullName>
    </submittedName>
</protein>
<sequence length="88" mass="9471">MELENIPGFTAPVHRALIEQILLGGAPRTVAIVNGTLSAAIGLGLRLWIAGGIFWLAGHLAAVWAAKRDPAFVDVVRRHLRYPTHLVG</sequence>
<reference evidence="6 7" key="1">
    <citation type="submission" date="2020-04" db="EMBL/GenBank/DDBJ databases">
        <title>Description of novel Gluconacetobacter.</title>
        <authorList>
            <person name="Sombolestani A."/>
        </authorList>
    </citation>
    <scope>NUCLEOTIDE SEQUENCE [LARGE SCALE GENOMIC DNA]</scope>
    <source>
        <strain evidence="6 7">LMG 22058</strain>
    </source>
</reference>
<evidence type="ECO:0000256" key="1">
    <source>
        <dbReference type="ARBA" id="ARBA00004370"/>
    </source>
</evidence>
<dbReference type="InterPro" id="IPR016704">
    <property type="entry name" value="Conjugal_tfr_TrbD"/>
</dbReference>
<keyword evidence="2 5" id="KW-0812">Transmembrane</keyword>
<evidence type="ECO:0000256" key="4">
    <source>
        <dbReference type="ARBA" id="ARBA00023136"/>
    </source>
</evidence>
<organism evidence="6 7">
    <name type="scientific">Gluconacetobacter dulcium</name>
    <dbReference type="NCBI Taxonomy" id="2729096"/>
    <lineage>
        <taxon>Bacteria</taxon>
        <taxon>Pseudomonadati</taxon>
        <taxon>Pseudomonadota</taxon>
        <taxon>Alphaproteobacteria</taxon>
        <taxon>Acetobacterales</taxon>
        <taxon>Acetobacteraceae</taxon>
        <taxon>Gluconacetobacter</taxon>
    </lineage>
</organism>
<dbReference type="RefSeq" id="WP_183009829.1">
    <property type="nucleotide sequence ID" value="NZ_JABEQP010000011.1"/>
</dbReference>
<accession>A0A7W4K1M0</accession>